<evidence type="ECO:0000313" key="3">
    <source>
        <dbReference type="Proteomes" id="UP000304900"/>
    </source>
</evidence>
<comment type="caution">
    <text evidence="2">The sequence shown here is derived from an EMBL/GenBank/DDBJ whole genome shotgun (WGS) entry which is preliminary data.</text>
</comment>
<dbReference type="Gene3D" id="3.30.70.1290">
    <property type="entry name" value="Transposase IS200-like"/>
    <property type="match status" value="1"/>
</dbReference>
<dbReference type="InterPro" id="IPR036515">
    <property type="entry name" value="Transposase_17_sf"/>
</dbReference>
<dbReference type="SMART" id="SM01321">
    <property type="entry name" value="Y1_Tnp"/>
    <property type="match status" value="1"/>
</dbReference>
<dbReference type="OrthoDB" id="9797997at2"/>
<dbReference type="GO" id="GO:0003677">
    <property type="term" value="F:DNA binding"/>
    <property type="evidence" value="ECO:0007669"/>
    <property type="project" value="InterPro"/>
</dbReference>
<organism evidence="2 3">
    <name type="scientific">Dyadobacter frigoris</name>
    <dbReference type="NCBI Taxonomy" id="2576211"/>
    <lineage>
        <taxon>Bacteria</taxon>
        <taxon>Pseudomonadati</taxon>
        <taxon>Bacteroidota</taxon>
        <taxon>Cytophagia</taxon>
        <taxon>Cytophagales</taxon>
        <taxon>Spirosomataceae</taxon>
        <taxon>Dyadobacter</taxon>
    </lineage>
</organism>
<dbReference type="Proteomes" id="UP000304900">
    <property type="component" value="Unassembled WGS sequence"/>
</dbReference>
<sequence length="145" mass="17077">MSYVKIWVHAVWATKNREQVLKPDILKKICNHIFGNAKEHGIYIDRINGHDDHIHVLMLLKPELGISKQVQLLKGESSNWANKIQLTKDRLYWADKYFASSVSNNKIDFVRRYIDNQQEHHQKQTFGEEYKNFLNSLGYSDDDFG</sequence>
<dbReference type="GO" id="GO:0004803">
    <property type="term" value="F:transposase activity"/>
    <property type="evidence" value="ECO:0007669"/>
    <property type="project" value="InterPro"/>
</dbReference>
<feature type="domain" description="Transposase IS200-like" evidence="1">
    <location>
        <begin position="3"/>
        <end position="117"/>
    </location>
</feature>
<proteinExistence type="predicted"/>
<dbReference type="PANTHER" id="PTHR33360">
    <property type="entry name" value="TRANSPOSASE FOR INSERTION SEQUENCE ELEMENT IS200"/>
    <property type="match status" value="1"/>
</dbReference>
<dbReference type="EMBL" id="SZVO01000003">
    <property type="protein sequence ID" value="TKT92917.1"/>
    <property type="molecule type" value="Genomic_DNA"/>
</dbReference>
<accession>A0A4U6D9G0</accession>
<dbReference type="PANTHER" id="PTHR33360:SF2">
    <property type="entry name" value="TRANSPOSASE FOR INSERTION SEQUENCE ELEMENT IS200"/>
    <property type="match status" value="1"/>
</dbReference>
<dbReference type="InterPro" id="IPR002686">
    <property type="entry name" value="Transposase_17"/>
</dbReference>
<gene>
    <name evidence="2" type="primary">tnpA</name>
    <name evidence="2" type="ORF">FDK13_09040</name>
</gene>
<reference evidence="2 3" key="1">
    <citation type="submission" date="2019-05" db="EMBL/GenBank/DDBJ databases">
        <title>Dyadobacter AR-3-8 sp. nov., isolated from arctic soil.</title>
        <authorList>
            <person name="Chaudhary D.K."/>
        </authorList>
    </citation>
    <scope>NUCLEOTIDE SEQUENCE [LARGE SCALE GENOMIC DNA]</scope>
    <source>
        <strain evidence="2 3">AR-3-8</strain>
    </source>
</reference>
<dbReference type="GO" id="GO:0006313">
    <property type="term" value="P:DNA transposition"/>
    <property type="evidence" value="ECO:0007669"/>
    <property type="project" value="InterPro"/>
</dbReference>
<evidence type="ECO:0000259" key="1">
    <source>
        <dbReference type="SMART" id="SM01321"/>
    </source>
</evidence>
<protein>
    <submittedName>
        <fullName evidence="2">IS200/IS605 family transposase</fullName>
    </submittedName>
</protein>
<dbReference type="AlphaFoldDB" id="A0A4U6D9G0"/>
<evidence type="ECO:0000313" key="2">
    <source>
        <dbReference type="EMBL" id="TKT92917.1"/>
    </source>
</evidence>
<dbReference type="Pfam" id="PF01797">
    <property type="entry name" value="Y1_Tnp"/>
    <property type="match status" value="1"/>
</dbReference>
<dbReference type="RefSeq" id="WP_137339643.1">
    <property type="nucleotide sequence ID" value="NZ_SZVO01000003.1"/>
</dbReference>
<dbReference type="SUPFAM" id="SSF143422">
    <property type="entry name" value="Transposase IS200-like"/>
    <property type="match status" value="1"/>
</dbReference>
<keyword evidence="3" id="KW-1185">Reference proteome</keyword>
<name>A0A4U6D9G0_9BACT</name>
<dbReference type="NCBIfam" id="NF033573">
    <property type="entry name" value="transpos_IS200"/>
    <property type="match status" value="1"/>
</dbReference>